<evidence type="ECO:0008006" key="5">
    <source>
        <dbReference type="Google" id="ProtNLM"/>
    </source>
</evidence>
<dbReference type="InterPro" id="IPR027997">
    <property type="entry name" value="Largen/INSYN1"/>
</dbReference>
<organism evidence="3 4">
    <name type="scientific">Bagarius yarrelli</name>
    <name type="common">Goonch</name>
    <name type="synonym">Bagrus yarrelli</name>
    <dbReference type="NCBI Taxonomy" id="175774"/>
    <lineage>
        <taxon>Eukaryota</taxon>
        <taxon>Metazoa</taxon>
        <taxon>Chordata</taxon>
        <taxon>Craniata</taxon>
        <taxon>Vertebrata</taxon>
        <taxon>Euteleostomi</taxon>
        <taxon>Actinopterygii</taxon>
        <taxon>Neopterygii</taxon>
        <taxon>Teleostei</taxon>
        <taxon>Ostariophysi</taxon>
        <taxon>Siluriformes</taxon>
        <taxon>Sisoridae</taxon>
        <taxon>Sisorinae</taxon>
        <taxon>Bagarius</taxon>
    </lineage>
</organism>
<proteinExistence type="predicted"/>
<evidence type="ECO:0000256" key="2">
    <source>
        <dbReference type="SAM" id="MobiDB-lite"/>
    </source>
</evidence>
<dbReference type="AlphaFoldDB" id="A0A556TS75"/>
<keyword evidence="1" id="KW-0175">Coiled coil</keyword>
<accession>A0A556TS75</accession>
<comment type="caution">
    <text evidence="3">The sequence shown here is derived from an EMBL/GenBank/DDBJ whole genome shotgun (WGS) entry which is preliminary data.</text>
</comment>
<dbReference type="PANTHER" id="PTHR15917">
    <property type="match status" value="1"/>
</dbReference>
<dbReference type="GO" id="GO:0045727">
    <property type="term" value="P:positive regulation of translation"/>
    <property type="evidence" value="ECO:0007669"/>
    <property type="project" value="TreeGrafter"/>
</dbReference>
<feature type="compositionally biased region" description="Polar residues" evidence="2">
    <location>
        <begin position="287"/>
        <end position="297"/>
    </location>
</feature>
<protein>
    <recommendedName>
        <fullName evidence="5">Protein Largen</fullName>
    </recommendedName>
</protein>
<feature type="compositionally biased region" description="Polar residues" evidence="2">
    <location>
        <begin position="356"/>
        <end position="371"/>
    </location>
</feature>
<name>A0A556TS75_BAGYA</name>
<feature type="compositionally biased region" description="Basic and acidic residues" evidence="2">
    <location>
        <begin position="396"/>
        <end position="405"/>
    </location>
</feature>
<reference evidence="3 4" key="1">
    <citation type="journal article" date="2019" name="Genome Biol. Evol.">
        <title>Whole-Genome Sequencing of the Giant Devil Catfish, Bagarius yarrelli.</title>
        <authorList>
            <person name="Jiang W."/>
            <person name="Lv Y."/>
            <person name="Cheng L."/>
            <person name="Yang K."/>
            <person name="Chao B."/>
            <person name="Wang X."/>
            <person name="Li Y."/>
            <person name="Pan X."/>
            <person name="You X."/>
            <person name="Zhang Y."/>
            <person name="Yang J."/>
            <person name="Li J."/>
            <person name="Zhang X."/>
            <person name="Liu S."/>
            <person name="Sun C."/>
            <person name="Yang J."/>
            <person name="Shi Q."/>
        </authorList>
    </citation>
    <scope>NUCLEOTIDE SEQUENCE [LARGE SCALE GENOMIC DNA]</scope>
    <source>
        <strain evidence="3">JWS20170419001</strain>
        <tissue evidence="3">Muscle</tissue>
    </source>
</reference>
<feature type="compositionally biased region" description="Basic residues" evidence="2">
    <location>
        <begin position="410"/>
        <end position="419"/>
    </location>
</feature>
<keyword evidence="4" id="KW-1185">Reference proteome</keyword>
<evidence type="ECO:0000313" key="4">
    <source>
        <dbReference type="Proteomes" id="UP000319801"/>
    </source>
</evidence>
<feature type="region of interest" description="Disordered" evidence="2">
    <location>
        <begin position="274"/>
        <end position="297"/>
    </location>
</feature>
<feature type="region of interest" description="Disordered" evidence="2">
    <location>
        <begin position="356"/>
        <end position="419"/>
    </location>
</feature>
<dbReference type="OrthoDB" id="8615648at2759"/>
<sequence>MGHSAKTEKGSFLVFEPEKYNKMGSHGSKQTIHNGYSRHSKLSLTTLKWHSKLFRAGISCQTESSSMRWRKYQGQGLQHNSASVRDCSRECSFVENLHQTQTPLPLRKSALDLPTQFTGQKNCGVPVCVVAQQSSSVRESQAPGQTEVNEYTFDKYTVDSARQNFPKSMGHAAEDSDGSGSMQIFFSTEVPQNITINYNKSSHRGDLQNMSDNREQSLNGETYIFKSKKIQSALKDQIHKVVVNLEEVLRGLKEVHLEMKEVVQQIDQLTSSIDLGEDDSRGASGHCSPNESISTSQETKYADTNIHNFSYTNNHGFVSTVREDTRGLKACSKDQTPGKSPPKVGPPAYTIALSSINNSKQKINHKSTVSHTKGPKSEVNAPSRSQRPPPYPFDNRTWRTNKEKSLPYAGRRRLLSTTV</sequence>
<evidence type="ECO:0000313" key="3">
    <source>
        <dbReference type="EMBL" id="TSK53719.1"/>
    </source>
</evidence>
<gene>
    <name evidence="3" type="ORF">Baya_3279</name>
</gene>
<dbReference type="EMBL" id="VCAZ01000015">
    <property type="protein sequence ID" value="TSK53719.1"/>
    <property type="molecule type" value="Genomic_DNA"/>
</dbReference>
<dbReference type="PANTHER" id="PTHR15917:SF0">
    <property type="entry name" value="PROTEIN LARGEN"/>
    <property type="match status" value="1"/>
</dbReference>
<dbReference type="GO" id="GO:0045793">
    <property type="term" value="P:positive regulation of cell size"/>
    <property type="evidence" value="ECO:0007669"/>
    <property type="project" value="TreeGrafter"/>
</dbReference>
<dbReference type="Proteomes" id="UP000319801">
    <property type="component" value="Unassembled WGS sequence"/>
</dbReference>
<evidence type="ECO:0000256" key="1">
    <source>
        <dbReference type="ARBA" id="ARBA00023054"/>
    </source>
</evidence>